<organism evidence="1 2">
    <name type="scientific">Orchesella cincta</name>
    <name type="common">Springtail</name>
    <name type="synonym">Podura cincta</name>
    <dbReference type="NCBI Taxonomy" id="48709"/>
    <lineage>
        <taxon>Eukaryota</taxon>
        <taxon>Metazoa</taxon>
        <taxon>Ecdysozoa</taxon>
        <taxon>Arthropoda</taxon>
        <taxon>Hexapoda</taxon>
        <taxon>Collembola</taxon>
        <taxon>Entomobryomorpha</taxon>
        <taxon>Entomobryoidea</taxon>
        <taxon>Orchesellidae</taxon>
        <taxon>Orchesellinae</taxon>
        <taxon>Orchesella</taxon>
    </lineage>
</organism>
<sequence>VECKCTSNTNFATATEPESSGIEAMEKEQIVPDVLDVIPKAVLEVKYGNLEVKLGNILTPTEVKSPPNIIWNVDSKKLYLLCMIDPDGPSRKEPKFREFHHWLVGNIPGTEIAKGDTLTEYVGSGPPPGTGLHRYVILIYEQPGKLTFDEKRISNRSGDGRGGLSIRKFAKKYNLGYPIAGNFFQAEWDDYVPKLYEQLGVSN</sequence>
<dbReference type="OMA" id="TSIWWDG"/>
<comment type="caution">
    <text evidence="1">The sequence shown here is derived from an EMBL/GenBank/DDBJ whole genome shotgun (WGS) entry which is preliminary data.</text>
</comment>
<evidence type="ECO:0000313" key="1">
    <source>
        <dbReference type="EMBL" id="ODM89618.1"/>
    </source>
</evidence>
<name>A0A1D2M9G8_ORCCI</name>
<gene>
    <name evidence="1" type="ORF">Ocin01_17065</name>
</gene>
<keyword evidence="2" id="KW-1185">Reference proteome</keyword>
<dbReference type="STRING" id="48709.A0A1D2M9G8"/>
<reference evidence="1 2" key="1">
    <citation type="journal article" date="2016" name="Genome Biol. Evol.">
        <title>Gene Family Evolution Reflects Adaptation to Soil Environmental Stressors in the Genome of the Collembolan Orchesella cincta.</title>
        <authorList>
            <person name="Faddeeva-Vakhrusheva A."/>
            <person name="Derks M.F."/>
            <person name="Anvar S.Y."/>
            <person name="Agamennone V."/>
            <person name="Suring W."/>
            <person name="Smit S."/>
            <person name="van Straalen N.M."/>
            <person name="Roelofs D."/>
        </authorList>
    </citation>
    <scope>NUCLEOTIDE SEQUENCE [LARGE SCALE GENOMIC DNA]</scope>
    <source>
        <tissue evidence="1">Mixed pool</tissue>
    </source>
</reference>
<dbReference type="PANTHER" id="PTHR11362:SF82">
    <property type="entry name" value="PHOSPHATIDYLETHANOLAMINE-BINDING PROTEIN 4"/>
    <property type="match status" value="1"/>
</dbReference>
<protein>
    <submittedName>
        <fullName evidence="1">Phosphatidylethanolamine-binding protein F40A3.3</fullName>
    </submittedName>
</protein>
<dbReference type="SUPFAM" id="SSF49777">
    <property type="entry name" value="PEBP-like"/>
    <property type="match status" value="1"/>
</dbReference>
<dbReference type="Pfam" id="PF01161">
    <property type="entry name" value="PBP"/>
    <property type="match status" value="1"/>
</dbReference>
<dbReference type="Proteomes" id="UP000094527">
    <property type="component" value="Unassembled WGS sequence"/>
</dbReference>
<feature type="non-terminal residue" evidence="1">
    <location>
        <position position="1"/>
    </location>
</feature>
<dbReference type="PANTHER" id="PTHR11362">
    <property type="entry name" value="PHOSPHATIDYLETHANOLAMINE-BINDING PROTEIN"/>
    <property type="match status" value="1"/>
</dbReference>
<dbReference type="InterPro" id="IPR036610">
    <property type="entry name" value="PEBP-like_sf"/>
</dbReference>
<dbReference type="OrthoDB" id="2506647at2759"/>
<accession>A0A1D2M9G8</accession>
<dbReference type="InterPro" id="IPR035810">
    <property type="entry name" value="PEBP_euk"/>
</dbReference>
<dbReference type="EMBL" id="LJIJ01002495">
    <property type="protein sequence ID" value="ODM89618.1"/>
    <property type="molecule type" value="Genomic_DNA"/>
</dbReference>
<dbReference type="CDD" id="cd00866">
    <property type="entry name" value="PEBP_euk"/>
    <property type="match status" value="1"/>
</dbReference>
<evidence type="ECO:0000313" key="2">
    <source>
        <dbReference type="Proteomes" id="UP000094527"/>
    </source>
</evidence>
<proteinExistence type="predicted"/>
<dbReference type="Gene3D" id="3.90.280.10">
    <property type="entry name" value="PEBP-like"/>
    <property type="match status" value="1"/>
</dbReference>
<dbReference type="InterPro" id="IPR008914">
    <property type="entry name" value="PEBP"/>
</dbReference>
<dbReference type="AlphaFoldDB" id="A0A1D2M9G8"/>